<sequence>MESHHWMHDLLLSDDHDIGSIEVSYLSEGKYAEQFDVRCVVISRMVRLLISP</sequence>
<evidence type="ECO:0000313" key="2">
    <source>
        <dbReference type="Proteomes" id="UP000008367"/>
    </source>
</evidence>
<reference evidence="1 2" key="1">
    <citation type="submission" date="2012-10" db="EMBL/GenBank/DDBJ databases">
        <title>Genome sequence of Vibrio Cholerae HENC-02.</title>
        <authorList>
            <person name="Eppinger M."/>
            <person name="Hasan N.A."/>
            <person name="Sengamalay N."/>
            <person name="Hine E."/>
            <person name="Su Q."/>
            <person name="Daugherty S.C."/>
            <person name="Young S."/>
            <person name="Sadzewicz L."/>
            <person name="Tallon L."/>
            <person name="Cebula T.A."/>
            <person name="Ravel J."/>
            <person name="Colwell R.R."/>
        </authorList>
    </citation>
    <scope>NUCLEOTIDE SEQUENCE [LARGE SCALE GENOMIC DNA]</scope>
    <source>
        <strain evidence="1 2">HENC-02</strain>
    </source>
</reference>
<proteinExistence type="predicted"/>
<organism evidence="1 2">
    <name type="scientific">Vibrio harveyi</name>
    <name type="common">Beneckea harveyi</name>
    <dbReference type="NCBI Taxonomy" id="669"/>
    <lineage>
        <taxon>Bacteria</taxon>
        <taxon>Pseudomonadati</taxon>
        <taxon>Pseudomonadota</taxon>
        <taxon>Gammaproteobacteria</taxon>
        <taxon>Vibrionales</taxon>
        <taxon>Vibrionaceae</taxon>
        <taxon>Vibrio</taxon>
    </lineage>
</organism>
<dbReference type="AlphaFoldDB" id="A0A454CY57"/>
<comment type="caution">
    <text evidence="1">The sequence shown here is derived from an EMBL/GenBank/DDBJ whole genome shotgun (WGS) entry which is preliminary data.</text>
</comment>
<gene>
    <name evidence="1" type="ORF">VCHENC02_3017</name>
</gene>
<dbReference type="EMBL" id="AJSR01001242">
    <property type="protein sequence ID" value="EKM31328.1"/>
    <property type="molecule type" value="Genomic_DNA"/>
</dbReference>
<accession>A0A454CY57</accession>
<name>A0A454CY57_VIBHA</name>
<protein>
    <submittedName>
        <fullName evidence="1">Uncharacterized protein</fullName>
    </submittedName>
</protein>
<evidence type="ECO:0000313" key="1">
    <source>
        <dbReference type="EMBL" id="EKM31328.1"/>
    </source>
</evidence>
<dbReference type="Proteomes" id="UP000008367">
    <property type="component" value="Unassembled WGS sequence"/>
</dbReference>